<evidence type="ECO:0000313" key="1">
    <source>
        <dbReference type="EMBL" id="GMA18605.1"/>
    </source>
</evidence>
<keyword evidence="2" id="KW-1185">Reference proteome</keyword>
<comment type="caution">
    <text evidence="1">The sequence shown here is derived from an EMBL/GenBank/DDBJ whole genome shotgun (WGS) entry which is preliminary data.</text>
</comment>
<dbReference type="Proteomes" id="UP001157109">
    <property type="component" value="Unassembled WGS sequence"/>
</dbReference>
<protein>
    <submittedName>
        <fullName evidence="1">Uncharacterized protein</fullName>
    </submittedName>
</protein>
<organism evidence="1 2">
    <name type="scientific">Arsenicicoccus piscis</name>
    <dbReference type="NCBI Taxonomy" id="673954"/>
    <lineage>
        <taxon>Bacteria</taxon>
        <taxon>Bacillati</taxon>
        <taxon>Actinomycetota</taxon>
        <taxon>Actinomycetes</taxon>
        <taxon>Micrococcales</taxon>
        <taxon>Intrasporangiaceae</taxon>
        <taxon>Arsenicicoccus</taxon>
    </lineage>
</organism>
<name>A0ABQ6HKG9_9MICO</name>
<accession>A0ABQ6HKG9</accession>
<sequence length="61" mass="6548">MSFSAMVDSKVDSVMVTVLMAVPTSGAWQAFPRAAGKMEVLDLLGARQRPQAAPRLPWTTA</sequence>
<proteinExistence type="predicted"/>
<reference evidence="2" key="1">
    <citation type="journal article" date="2019" name="Int. J. Syst. Evol. Microbiol.">
        <title>The Global Catalogue of Microorganisms (GCM) 10K type strain sequencing project: providing services to taxonomists for standard genome sequencing and annotation.</title>
        <authorList>
            <consortium name="The Broad Institute Genomics Platform"/>
            <consortium name="The Broad Institute Genome Sequencing Center for Infectious Disease"/>
            <person name="Wu L."/>
            <person name="Ma J."/>
        </authorList>
    </citation>
    <scope>NUCLEOTIDE SEQUENCE [LARGE SCALE GENOMIC DNA]</scope>
    <source>
        <strain evidence="2">NBRC 105830</strain>
    </source>
</reference>
<dbReference type="EMBL" id="BSUJ01000001">
    <property type="protein sequence ID" value="GMA18605.1"/>
    <property type="molecule type" value="Genomic_DNA"/>
</dbReference>
<evidence type="ECO:0000313" key="2">
    <source>
        <dbReference type="Proteomes" id="UP001157109"/>
    </source>
</evidence>
<gene>
    <name evidence="1" type="ORF">GCM10025862_06260</name>
</gene>